<feature type="transmembrane region" description="Helical" evidence="1">
    <location>
        <begin position="154"/>
        <end position="171"/>
    </location>
</feature>
<feature type="transmembrane region" description="Helical" evidence="1">
    <location>
        <begin position="108"/>
        <end position="134"/>
    </location>
</feature>
<dbReference type="EMBL" id="CAJHNJ030000160">
    <property type="protein sequence ID" value="CAG9136774.1"/>
    <property type="molecule type" value="Genomic_DNA"/>
</dbReference>
<evidence type="ECO:0000256" key="1">
    <source>
        <dbReference type="SAM" id="Phobius"/>
    </source>
</evidence>
<sequence length="275" mass="30156">MKMVKCWRKNVSLSSFWVGRHDGQASDFYASSLQAGEGALPLLLARLGQSALTVSFLAWSVTSSPSPYWLIYLTNWGLLLLTSMTLSGLLVSVMAVCNQFRDGTGLPWYVSMYWLLHNVAVSIAIMITVLYWTLIYDANATEEPVSKPAFWLDVATHAFNSCIAVSELLLTRTPVSYLHLYQPAGLGLWYAAFSGIYYVAGGTDAKGMPYIYAVLDWRQTAVTALVVAGSFAGLVIIYTGVWAAARARDRLSDSCIRTKGHDLPYVADNAQPAVV</sequence>
<evidence type="ECO:0000313" key="2">
    <source>
        <dbReference type="EMBL" id="CAG9136774.1"/>
    </source>
</evidence>
<dbReference type="InterPro" id="IPR049352">
    <property type="entry name" value="Rost"/>
</dbReference>
<feature type="transmembrane region" description="Helical" evidence="1">
    <location>
        <begin position="68"/>
        <end position="96"/>
    </location>
</feature>
<dbReference type="Proteomes" id="UP000653454">
    <property type="component" value="Unassembled WGS sequence"/>
</dbReference>
<protein>
    <submittedName>
        <fullName evidence="2">(diamondback moth) hypothetical protein</fullName>
    </submittedName>
</protein>
<dbReference type="GO" id="GO:0016020">
    <property type="term" value="C:membrane"/>
    <property type="evidence" value="ECO:0007669"/>
    <property type="project" value="TreeGrafter"/>
</dbReference>
<evidence type="ECO:0000313" key="3">
    <source>
        <dbReference type="Proteomes" id="UP000653454"/>
    </source>
</evidence>
<keyword evidence="1" id="KW-0472">Membrane</keyword>
<name>A0A8S4GA87_PLUXY</name>
<comment type="caution">
    <text evidence="2">The sequence shown here is derived from an EMBL/GenBank/DDBJ whole genome shotgun (WGS) entry which is preliminary data.</text>
</comment>
<feature type="transmembrane region" description="Helical" evidence="1">
    <location>
        <begin position="183"/>
        <end position="200"/>
    </location>
</feature>
<keyword evidence="1" id="KW-1133">Transmembrane helix</keyword>
<proteinExistence type="predicted"/>
<reference evidence="2" key="1">
    <citation type="submission" date="2020-11" db="EMBL/GenBank/DDBJ databases">
        <authorList>
            <person name="Whiteford S."/>
        </authorList>
    </citation>
    <scope>NUCLEOTIDE SEQUENCE</scope>
</reference>
<dbReference type="PANTHER" id="PTHR12242:SF49">
    <property type="entry name" value="HEADBUTT, ISOFORM E"/>
    <property type="match status" value="1"/>
</dbReference>
<dbReference type="Pfam" id="PF21534">
    <property type="entry name" value="Rost"/>
    <property type="match status" value="1"/>
</dbReference>
<dbReference type="PANTHER" id="PTHR12242">
    <property type="entry name" value="OS02G0130600 PROTEIN-RELATED"/>
    <property type="match status" value="1"/>
</dbReference>
<feature type="transmembrane region" description="Helical" evidence="1">
    <location>
        <begin position="43"/>
        <end position="62"/>
    </location>
</feature>
<keyword evidence="1" id="KW-0812">Transmembrane</keyword>
<dbReference type="AlphaFoldDB" id="A0A8S4GA87"/>
<organism evidence="2 3">
    <name type="scientific">Plutella xylostella</name>
    <name type="common">Diamondback moth</name>
    <name type="synonym">Plutella maculipennis</name>
    <dbReference type="NCBI Taxonomy" id="51655"/>
    <lineage>
        <taxon>Eukaryota</taxon>
        <taxon>Metazoa</taxon>
        <taxon>Ecdysozoa</taxon>
        <taxon>Arthropoda</taxon>
        <taxon>Hexapoda</taxon>
        <taxon>Insecta</taxon>
        <taxon>Pterygota</taxon>
        <taxon>Neoptera</taxon>
        <taxon>Endopterygota</taxon>
        <taxon>Lepidoptera</taxon>
        <taxon>Glossata</taxon>
        <taxon>Ditrysia</taxon>
        <taxon>Yponomeutoidea</taxon>
        <taxon>Plutellidae</taxon>
        <taxon>Plutella</taxon>
    </lineage>
</organism>
<accession>A0A8S4GA87</accession>
<gene>
    <name evidence="2" type="ORF">PLXY2_LOCUS15033</name>
</gene>
<feature type="transmembrane region" description="Helical" evidence="1">
    <location>
        <begin position="220"/>
        <end position="244"/>
    </location>
</feature>
<keyword evidence="3" id="KW-1185">Reference proteome</keyword>